<gene>
    <name evidence="3" type="ORF">MONAX_5E044662</name>
</gene>
<feature type="region of interest" description="Disordered" evidence="1">
    <location>
        <begin position="276"/>
        <end position="302"/>
    </location>
</feature>
<evidence type="ECO:0000313" key="3">
    <source>
        <dbReference type="EMBL" id="VTJ86637.1"/>
    </source>
</evidence>
<dbReference type="Proteomes" id="UP000335636">
    <property type="component" value="Unassembled WGS sequence"/>
</dbReference>
<proteinExistence type="predicted"/>
<dbReference type="GO" id="GO:0005085">
    <property type="term" value="F:guanyl-nucleotide exchange factor activity"/>
    <property type="evidence" value="ECO:0007669"/>
    <property type="project" value="InterPro"/>
</dbReference>
<sequence>LTPLLTMSNRILKTYEKARPPPPAASSALHARCHEGSQDPTCWPCPGSAAVAVAIAVAPSWAGASGSDRKGTSAPHQNRRLLECRGGAAASCADCRRFQALKGWGAACGAERPGPWGCGTPFPSAPAARPSALEPGAGGEEDRRGPGPEDLGLRETGPRLSQECDHEPPAAPDREPGPEGPVLVQLAVRGPATQEHLEDFQQKRSMGLTLAESELTKLDAERDKDQVILEKERACAEQIIAKIEEVLLTGQAVEEEKEFHNAVCYSPVYEAFGSKNERTSKSGAQMGLNRIPSKNQAKYEER</sequence>
<feature type="domain" description="Regulator of G protein signalling-like" evidence="2">
    <location>
        <begin position="191"/>
        <end position="257"/>
    </location>
</feature>
<dbReference type="InterPro" id="IPR036305">
    <property type="entry name" value="RGS_sf"/>
</dbReference>
<dbReference type="InterPro" id="IPR015212">
    <property type="entry name" value="RGS-like_dom"/>
</dbReference>
<feature type="compositionally biased region" description="Basic and acidic residues" evidence="1">
    <location>
        <begin position="140"/>
        <end position="177"/>
    </location>
</feature>
<dbReference type="GO" id="GO:0001664">
    <property type="term" value="F:G protein-coupled receptor binding"/>
    <property type="evidence" value="ECO:0007669"/>
    <property type="project" value="TreeGrafter"/>
</dbReference>
<dbReference type="Gene3D" id="1.10.167.10">
    <property type="entry name" value="Regulator of G-protein Signalling 4, domain 2"/>
    <property type="match status" value="1"/>
</dbReference>
<dbReference type="EMBL" id="CABDUW010002389">
    <property type="protein sequence ID" value="VTJ86637.1"/>
    <property type="molecule type" value="Genomic_DNA"/>
</dbReference>
<feature type="compositionally biased region" description="Low complexity" evidence="1">
    <location>
        <begin position="121"/>
        <end position="135"/>
    </location>
</feature>
<comment type="caution">
    <text evidence="3">The sequence shown here is derived from an EMBL/GenBank/DDBJ whole genome shotgun (WGS) entry which is preliminary data.</text>
</comment>
<protein>
    <recommendedName>
        <fullName evidence="2">Regulator of G protein signalling-like domain-containing protein</fullName>
    </recommendedName>
</protein>
<dbReference type="GO" id="GO:0007186">
    <property type="term" value="P:G protein-coupled receptor signaling pathway"/>
    <property type="evidence" value="ECO:0007669"/>
    <property type="project" value="TreeGrafter"/>
</dbReference>
<evidence type="ECO:0000313" key="4">
    <source>
        <dbReference type="Proteomes" id="UP000335636"/>
    </source>
</evidence>
<dbReference type="InterPro" id="IPR044926">
    <property type="entry name" value="RGS_subdomain_2"/>
</dbReference>
<feature type="region of interest" description="Disordered" evidence="1">
    <location>
        <begin position="119"/>
        <end position="182"/>
    </location>
</feature>
<accession>A0A5E4CXW1</accession>
<organism evidence="3 4">
    <name type="scientific">Marmota monax</name>
    <name type="common">Woodchuck</name>
    <dbReference type="NCBI Taxonomy" id="9995"/>
    <lineage>
        <taxon>Eukaryota</taxon>
        <taxon>Metazoa</taxon>
        <taxon>Chordata</taxon>
        <taxon>Craniata</taxon>
        <taxon>Vertebrata</taxon>
        <taxon>Euteleostomi</taxon>
        <taxon>Mammalia</taxon>
        <taxon>Eutheria</taxon>
        <taxon>Euarchontoglires</taxon>
        <taxon>Glires</taxon>
        <taxon>Rodentia</taxon>
        <taxon>Sciuromorpha</taxon>
        <taxon>Sciuridae</taxon>
        <taxon>Xerinae</taxon>
        <taxon>Marmotini</taxon>
        <taxon>Marmota</taxon>
    </lineage>
</organism>
<dbReference type="GO" id="GO:0005737">
    <property type="term" value="C:cytoplasm"/>
    <property type="evidence" value="ECO:0007669"/>
    <property type="project" value="InterPro"/>
</dbReference>
<reference evidence="3" key="1">
    <citation type="submission" date="2019-04" db="EMBL/GenBank/DDBJ databases">
        <authorList>
            <person name="Alioto T."/>
            <person name="Alioto T."/>
        </authorList>
    </citation>
    <scope>NUCLEOTIDE SEQUENCE [LARGE SCALE GENOMIC DNA]</scope>
</reference>
<dbReference type="PANTHER" id="PTHR45872">
    <property type="entry name" value="RHO GUANINE NUCLEOTIDE EXCHANGE FACTOR 2, ISOFORM D"/>
    <property type="match status" value="1"/>
</dbReference>
<keyword evidence="4" id="KW-1185">Reference proteome</keyword>
<evidence type="ECO:0000256" key="1">
    <source>
        <dbReference type="SAM" id="MobiDB-lite"/>
    </source>
</evidence>
<dbReference type="PANTHER" id="PTHR45872:SF3">
    <property type="entry name" value="RHO GUANINE NUCLEOTIDE EXCHANGE FACTOR 12"/>
    <property type="match status" value="1"/>
</dbReference>
<name>A0A5E4CXW1_MARMO</name>
<dbReference type="SUPFAM" id="SSF48097">
    <property type="entry name" value="Regulator of G-protein signaling, RGS"/>
    <property type="match status" value="1"/>
</dbReference>
<feature type="non-terminal residue" evidence="3">
    <location>
        <position position="1"/>
    </location>
</feature>
<dbReference type="Pfam" id="PF09128">
    <property type="entry name" value="RGS-like"/>
    <property type="match status" value="1"/>
</dbReference>
<dbReference type="AlphaFoldDB" id="A0A5E4CXW1"/>
<evidence type="ECO:0000259" key="2">
    <source>
        <dbReference type="Pfam" id="PF09128"/>
    </source>
</evidence>